<dbReference type="AlphaFoldDB" id="A0A5C6BTN9"/>
<accession>A0A5C6BTN9</accession>
<gene>
    <name evidence="1" type="ORF">Poly21_25830</name>
</gene>
<evidence type="ECO:0000313" key="1">
    <source>
        <dbReference type="EMBL" id="TWU15388.1"/>
    </source>
</evidence>
<organism evidence="1 2">
    <name type="scientific">Allorhodopirellula heiligendammensis</name>
    <dbReference type="NCBI Taxonomy" id="2714739"/>
    <lineage>
        <taxon>Bacteria</taxon>
        <taxon>Pseudomonadati</taxon>
        <taxon>Planctomycetota</taxon>
        <taxon>Planctomycetia</taxon>
        <taxon>Pirellulales</taxon>
        <taxon>Pirellulaceae</taxon>
        <taxon>Allorhodopirellula</taxon>
    </lineage>
</organism>
<sequence length="277" mass="30496">MKMRDMFLITMLLGNLVFVGLAPGQTGANAISAQIVASRSSFDALRVDAVDGRSPIRVVTVLSFFNAERVGENAPVVDGLLAFCIDEGRPVAAVNIYPWDGNVCHELDVLSRQANLRLSYDTGVQWQPAESAAVFHQIEGTDPPSPNPAVRLRQIKHFASLFSATLVGFNSDDSDRQELRRMPTPLYRYQVPSPEKARGVVDGAVFAFVQGNDPEVLLLIEAIRDNQTMHWEYAFVRASSGSLTGSYRGTVTWRAEKFPPDSNPIGSHFTVRQPFGK</sequence>
<comment type="caution">
    <text evidence="1">The sequence shown here is derived from an EMBL/GenBank/DDBJ whole genome shotgun (WGS) entry which is preliminary data.</text>
</comment>
<dbReference type="Proteomes" id="UP000319908">
    <property type="component" value="Unassembled WGS sequence"/>
</dbReference>
<evidence type="ECO:0000313" key="2">
    <source>
        <dbReference type="Proteomes" id="UP000319908"/>
    </source>
</evidence>
<reference evidence="1 2" key="1">
    <citation type="journal article" date="2020" name="Antonie Van Leeuwenhoek">
        <title>Rhodopirellula heiligendammensis sp. nov., Rhodopirellula pilleata sp. nov., and Rhodopirellula solitaria sp. nov. isolated from natural or artificial marine surfaces in Northern Germany and California, USA, and emended description of the genus Rhodopirellula.</title>
        <authorList>
            <person name="Kallscheuer N."/>
            <person name="Wiegand S."/>
            <person name="Jogler M."/>
            <person name="Boedeker C."/>
            <person name="Peeters S.H."/>
            <person name="Rast P."/>
            <person name="Heuer A."/>
            <person name="Jetten M.S.M."/>
            <person name="Rohde M."/>
            <person name="Jogler C."/>
        </authorList>
    </citation>
    <scope>NUCLEOTIDE SEQUENCE [LARGE SCALE GENOMIC DNA]</scope>
    <source>
        <strain evidence="1 2">Poly21</strain>
    </source>
</reference>
<proteinExistence type="predicted"/>
<dbReference type="EMBL" id="SJPU01000002">
    <property type="protein sequence ID" value="TWU15388.1"/>
    <property type="molecule type" value="Genomic_DNA"/>
</dbReference>
<dbReference type="RefSeq" id="WP_302118750.1">
    <property type="nucleotide sequence ID" value="NZ_SJPU01000002.1"/>
</dbReference>
<protein>
    <submittedName>
        <fullName evidence="1">Uncharacterized protein</fullName>
    </submittedName>
</protein>
<keyword evidence="2" id="KW-1185">Reference proteome</keyword>
<name>A0A5C6BTN9_9BACT</name>